<reference evidence="2" key="2">
    <citation type="submission" date="2025-08" db="UniProtKB">
        <authorList>
            <consortium name="Ensembl"/>
        </authorList>
    </citation>
    <scope>IDENTIFICATION</scope>
</reference>
<organism evidence="2 3">
    <name type="scientific">Scleropages formosus</name>
    <name type="common">Asian bonytongue</name>
    <name type="synonym">Osteoglossum formosum</name>
    <dbReference type="NCBI Taxonomy" id="113540"/>
    <lineage>
        <taxon>Eukaryota</taxon>
        <taxon>Metazoa</taxon>
        <taxon>Chordata</taxon>
        <taxon>Craniata</taxon>
        <taxon>Vertebrata</taxon>
        <taxon>Euteleostomi</taxon>
        <taxon>Actinopterygii</taxon>
        <taxon>Neopterygii</taxon>
        <taxon>Teleostei</taxon>
        <taxon>Osteoglossocephala</taxon>
        <taxon>Osteoglossomorpha</taxon>
        <taxon>Osteoglossiformes</taxon>
        <taxon>Osteoglossidae</taxon>
        <taxon>Scleropages</taxon>
    </lineage>
</organism>
<feature type="compositionally biased region" description="Polar residues" evidence="1">
    <location>
        <begin position="238"/>
        <end position="253"/>
    </location>
</feature>
<name>A0A8C9V8Y5_SCLFO</name>
<dbReference type="PANTHER" id="PTHR31393">
    <property type="entry name" value="C5ORF31"/>
    <property type="match status" value="1"/>
</dbReference>
<gene>
    <name evidence="2" type="primary">c18h7orf31</name>
</gene>
<dbReference type="Proteomes" id="UP000694397">
    <property type="component" value="Chromosome 18"/>
</dbReference>
<dbReference type="Pfam" id="PF15093">
    <property type="entry name" value="SPMIP4-like"/>
    <property type="match status" value="1"/>
</dbReference>
<evidence type="ECO:0000313" key="3">
    <source>
        <dbReference type="Proteomes" id="UP000694397"/>
    </source>
</evidence>
<proteinExistence type="predicted"/>
<evidence type="ECO:0000313" key="2">
    <source>
        <dbReference type="Ensembl" id="ENSSFOP00015033767.2"/>
    </source>
</evidence>
<sequence>MWCLPLSQHPCSLYEKLTKTPIQRQHPFESHISRFALFPTFSSPDDADTGVRSTARSSLNPLIPTRAQDVTVLSKTKGAPFRHEVHLVGREKALTWPGQQGFYHSPAKTSEVLYPPPPKAVCPNPSLRPWSATLCERTARMLRNLERSRWVTSHQLDFTGKDTLIDDFGPMNPIKLDDFHEKTIAMVAGVSPYIVQEQSHPQFIPAKPMNGYKQRIREGHHFLQHHCPPTIQYDGHTDQASSSPERTDQGSQNDSHKRTPIMSGIHRIGQWLFKKQVTKGLNKLLSLIQSGSPSTGLATGHPWSDTELREGRRITCTSFSGPPWSPPISSHRGIGAPLSRSRSILLALQDSFSKTEAHRCFQQSLQGSPADLRDSIRTGKRHCFYGFNSYYFHD</sequence>
<dbReference type="GO" id="GO:0005813">
    <property type="term" value="C:centrosome"/>
    <property type="evidence" value="ECO:0007669"/>
    <property type="project" value="TreeGrafter"/>
</dbReference>
<dbReference type="GeneTree" id="ENSGT00390000015236"/>
<dbReference type="AlphaFoldDB" id="A0A8C9V8Y5"/>
<reference evidence="2 3" key="1">
    <citation type="submission" date="2019-04" db="EMBL/GenBank/DDBJ databases">
        <authorList>
            <consortium name="Wellcome Sanger Institute Data Sharing"/>
        </authorList>
    </citation>
    <scope>NUCLEOTIDE SEQUENCE [LARGE SCALE GENOMIC DNA]</scope>
</reference>
<reference evidence="2" key="3">
    <citation type="submission" date="2025-09" db="UniProtKB">
        <authorList>
            <consortium name="Ensembl"/>
        </authorList>
    </citation>
    <scope>IDENTIFICATION</scope>
</reference>
<evidence type="ECO:0000256" key="1">
    <source>
        <dbReference type="SAM" id="MobiDB-lite"/>
    </source>
</evidence>
<feature type="region of interest" description="Disordered" evidence="1">
    <location>
        <begin position="227"/>
        <end position="261"/>
    </location>
</feature>
<dbReference type="OrthoDB" id="10040207at2759"/>
<dbReference type="Ensembl" id="ENSSFOT00015034145.2">
    <property type="protein sequence ID" value="ENSSFOP00015033767.2"/>
    <property type="gene ID" value="ENSSFOG00015021552.2"/>
</dbReference>
<dbReference type="PANTHER" id="PTHR31393:SF2">
    <property type="entry name" value="CHROMOSOME 7 OPEN READING FRAME 31"/>
    <property type="match status" value="1"/>
</dbReference>
<dbReference type="InterPro" id="IPR027886">
    <property type="entry name" value="SPMIP4"/>
</dbReference>
<accession>A0A8C9V8Y5</accession>
<protein>
    <submittedName>
        <fullName evidence="2">Uncharacterized protein</fullName>
    </submittedName>
</protein>
<keyword evidence="3" id="KW-1185">Reference proteome</keyword>